<organism evidence="2 3">
    <name type="scientific">Methylobacterium frigidaeris</name>
    <dbReference type="NCBI Taxonomy" id="2038277"/>
    <lineage>
        <taxon>Bacteria</taxon>
        <taxon>Pseudomonadati</taxon>
        <taxon>Pseudomonadota</taxon>
        <taxon>Alphaproteobacteria</taxon>
        <taxon>Hyphomicrobiales</taxon>
        <taxon>Methylobacteriaceae</taxon>
        <taxon>Methylobacterium</taxon>
    </lineage>
</organism>
<feature type="compositionally biased region" description="Basic and acidic residues" evidence="1">
    <location>
        <begin position="48"/>
        <end position="59"/>
    </location>
</feature>
<evidence type="ECO:0000256" key="1">
    <source>
        <dbReference type="SAM" id="MobiDB-lite"/>
    </source>
</evidence>
<proteinExistence type="predicted"/>
<dbReference type="Proteomes" id="UP001055286">
    <property type="component" value="Unassembled WGS sequence"/>
</dbReference>
<comment type="caution">
    <text evidence="2">The sequence shown here is derived from an EMBL/GenBank/DDBJ whole genome shotgun (WGS) entry which is preliminary data.</text>
</comment>
<sequence length="247" mass="27007">MSCGGTGPCGGCCRGGGASERSRASARRSGRSPSSGRSVFRWRRSRMTRPDRGPGRQRDRARLRIVVTFRCYQRVLPVPPRSRGVRGIGAWPLRRRPVRAWPAPRDEAVRRRCATTPMSCLPECVHGSCWRLSRRPSGLRANRRSADSHLQADVPSAQVIVLSQISITKPAPLLRNPLGQGPRGQWLAPCPGHATSDHATTGMSRWCSEEQRDSRFQSFAAHRFARPASAPISGVQASAGVHASSVC</sequence>
<protein>
    <submittedName>
        <fullName evidence="2">Uncharacterized protein</fullName>
    </submittedName>
</protein>
<evidence type="ECO:0000313" key="2">
    <source>
        <dbReference type="EMBL" id="GJD60450.1"/>
    </source>
</evidence>
<dbReference type="EMBL" id="BPQJ01000002">
    <property type="protein sequence ID" value="GJD60450.1"/>
    <property type="molecule type" value="Genomic_DNA"/>
</dbReference>
<evidence type="ECO:0000313" key="3">
    <source>
        <dbReference type="Proteomes" id="UP001055286"/>
    </source>
</evidence>
<accession>A0AA37H7Y3</accession>
<gene>
    <name evidence="2" type="ORF">MPEAHAMD_0586</name>
</gene>
<name>A0AA37H7Y3_9HYPH</name>
<keyword evidence="3" id="KW-1185">Reference proteome</keyword>
<reference evidence="2" key="1">
    <citation type="journal article" date="2016" name="Front. Microbiol.">
        <title>Genome Sequence of the Piezophilic, Mesophilic Sulfate-Reducing Bacterium Desulfovibrio indicus J2T.</title>
        <authorList>
            <person name="Cao J."/>
            <person name="Maignien L."/>
            <person name="Shao Z."/>
            <person name="Alain K."/>
            <person name="Jebbar M."/>
        </authorList>
    </citation>
    <scope>NUCLEOTIDE SEQUENCE</scope>
    <source>
        <strain evidence="2">JCM 32048</strain>
    </source>
</reference>
<reference evidence="2" key="2">
    <citation type="submission" date="2021-08" db="EMBL/GenBank/DDBJ databases">
        <authorList>
            <person name="Tani A."/>
            <person name="Ola A."/>
            <person name="Ogura Y."/>
            <person name="Katsura K."/>
            <person name="Hayashi T."/>
        </authorList>
    </citation>
    <scope>NUCLEOTIDE SEQUENCE</scope>
    <source>
        <strain evidence="2">JCM 32048</strain>
    </source>
</reference>
<feature type="region of interest" description="Disordered" evidence="1">
    <location>
        <begin position="14"/>
        <end position="59"/>
    </location>
</feature>
<dbReference type="AlphaFoldDB" id="A0AA37H7Y3"/>